<evidence type="ECO:0000313" key="3">
    <source>
        <dbReference type="Proteomes" id="UP001596058"/>
    </source>
</evidence>
<sequence length="261" mass="28918">MDVDRRQLIDAADLEQITDEVRVAVAVGRRDFEQIVRGVIETWNDEIEDPEVLEETVREVAVQEFARHLAAQADWPPITDCDRLSLTMADLAMAGILPREHYTCCLSCGLGEMGRELKGLSWARGYVFYHEQDAELAVDGGGVYLAFGPNDLEGVEGVEGVRGGWGGRDGERDEGIGIEIVGVLRRRGLDVEWMGDTRQRIRVRVNWQRRRFGWLAEYPKDEHPEAGGLGEVEVGGVGEVRDIGDVSGVGDIRELEAGEAS</sequence>
<accession>A0ABW1DAK6</accession>
<dbReference type="EMBL" id="JBHSPA010000108">
    <property type="protein sequence ID" value="MFC5834096.1"/>
    <property type="molecule type" value="Genomic_DNA"/>
</dbReference>
<dbReference type="Pfam" id="PF21831">
    <property type="entry name" value="DUF6891"/>
    <property type="match status" value="1"/>
</dbReference>
<dbReference type="RefSeq" id="WP_379523510.1">
    <property type="nucleotide sequence ID" value="NZ_JBHSPA010000108.1"/>
</dbReference>
<dbReference type="InterPro" id="IPR054186">
    <property type="entry name" value="DUF6891"/>
</dbReference>
<gene>
    <name evidence="2" type="ORF">ACFPZ3_60490</name>
</gene>
<reference evidence="3" key="1">
    <citation type="journal article" date="2019" name="Int. J. Syst. Evol. Microbiol.">
        <title>The Global Catalogue of Microorganisms (GCM) 10K type strain sequencing project: providing services to taxonomists for standard genome sequencing and annotation.</title>
        <authorList>
            <consortium name="The Broad Institute Genomics Platform"/>
            <consortium name="The Broad Institute Genome Sequencing Center for Infectious Disease"/>
            <person name="Wu L."/>
            <person name="Ma J."/>
        </authorList>
    </citation>
    <scope>NUCLEOTIDE SEQUENCE [LARGE SCALE GENOMIC DNA]</scope>
    <source>
        <strain evidence="3">CCUG 53903</strain>
    </source>
</reference>
<protein>
    <submittedName>
        <fullName evidence="2">DUF6891 domain-containing protein</fullName>
    </submittedName>
</protein>
<feature type="domain" description="DUF6891" evidence="1">
    <location>
        <begin position="13"/>
        <end position="211"/>
    </location>
</feature>
<keyword evidence="3" id="KW-1185">Reference proteome</keyword>
<name>A0ABW1DAK6_9ACTN</name>
<evidence type="ECO:0000313" key="2">
    <source>
        <dbReference type="EMBL" id="MFC5834096.1"/>
    </source>
</evidence>
<proteinExistence type="predicted"/>
<comment type="caution">
    <text evidence="2">The sequence shown here is derived from an EMBL/GenBank/DDBJ whole genome shotgun (WGS) entry which is preliminary data.</text>
</comment>
<dbReference type="Proteomes" id="UP001596058">
    <property type="component" value="Unassembled WGS sequence"/>
</dbReference>
<evidence type="ECO:0000259" key="1">
    <source>
        <dbReference type="Pfam" id="PF21831"/>
    </source>
</evidence>
<organism evidence="2 3">
    <name type="scientific">Nonomuraea insulae</name>
    <dbReference type="NCBI Taxonomy" id="1616787"/>
    <lineage>
        <taxon>Bacteria</taxon>
        <taxon>Bacillati</taxon>
        <taxon>Actinomycetota</taxon>
        <taxon>Actinomycetes</taxon>
        <taxon>Streptosporangiales</taxon>
        <taxon>Streptosporangiaceae</taxon>
        <taxon>Nonomuraea</taxon>
    </lineage>
</organism>